<feature type="region of interest" description="Disordered" evidence="1">
    <location>
        <begin position="156"/>
        <end position="212"/>
    </location>
</feature>
<organism evidence="2 3">
    <name type="scientific">Coprinopsis cinerea (strain Okayama-7 / 130 / ATCC MYA-4618 / FGSC 9003)</name>
    <name type="common">Inky cap fungus</name>
    <name type="synonym">Hormographiella aspergillata</name>
    <dbReference type="NCBI Taxonomy" id="240176"/>
    <lineage>
        <taxon>Eukaryota</taxon>
        <taxon>Fungi</taxon>
        <taxon>Dikarya</taxon>
        <taxon>Basidiomycota</taxon>
        <taxon>Agaricomycotina</taxon>
        <taxon>Agaricomycetes</taxon>
        <taxon>Agaricomycetidae</taxon>
        <taxon>Agaricales</taxon>
        <taxon>Agaricineae</taxon>
        <taxon>Psathyrellaceae</taxon>
        <taxon>Coprinopsis</taxon>
    </lineage>
</organism>
<feature type="compositionally biased region" description="Low complexity" evidence="1">
    <location>
        <begin position="179"/>
        <end position="199"/>
    </location>
</feature>
<keyword evidence="3" id="KW-1185">Reference proteome</keyword>
<dbReference type="InParanoid" id="A8NMW1"/>
<reference evidence="2 3" key="1">
    <citation type="journal article" date="2010" name="Proc. Natl. Acad. Sci. U.S.A.">
        <title>Insights into evolution of multicellular fungi from the assembled chromosomes of the mushroom Coprinopsis cinerea (Coprinus cinereus).</title>
        <authorList>
            <person name="Stajich J.E."/>
            <person name="Wilke S.K."/>
            <person name="Ahren D."/>
            <person name="Au C.H."/>
            <person name="Birren B.W."/>
            <person name="Borodovsky M."/>
            <person name="Burns C."/>
            <person name="Canback B."/>
            <person name="Casselton L.A."/>
            <person name="Cheng C.K."/>
            <person name="Deng J."/>
            <person name="Dietrich F.S."/>
            <person name="Fargo D.C."/>
            <person name="Farman M.L."/>
            <person name="Gathman A.C."/>
            <person name="Goldberg J."/>
            <person name="Guigo R."/>
            <person name="Hoegger P.J."/>
            <person name="Hooker J.B."/>
            <person name="Huggins A."/>
            <person name="James T.Y."/>
            <person name="Kamada T."/>
            <person name="Kilaru S."/>
            <person name="Kodira C."/>
            <person name="Kues U."/>
            <person name="Kupfer D."/>
            <person name="Kwan H.S."/>
            <person name="Lomsadze A."/>
            <person name="Li W."/>
            <person name="Lilly W.W."/>
            <person name="Ma L.J."/>
            <person name="Mackey A.J."/>
            <person name="Manning G."/>
            <person name="Martin F."/>
            <person name="Muraguchi H."/>
            <person name="Natvig D.O."/>
            <person name="Palmerini H."/>
            <person name="Ramesh M.A."/>
            <person name="Rehmeyer C.J."/>
            <person name="Roe B.A."/>
            <person name="Shenoy N."/>
            <person name="Stanke M."/>
            <person name="Ter-Hovhannisyan V."/>
            <person name="Tunlid A."/>
            <person name="Velagapudi R."/>
            <person name="Vision T.J."/>
            <person name="Zeng Q."/>
            <person name="Zolan M.E."/>
            <person name="Pukkila P.J."/>
        </authorList>
    </citation>
    <scope>NUCLEOTIDE SEQUENCE [LARGE SCALE GENOMIC DNA]</scope>
    <source>
        <strain evidence="3">Okayama-7 / 130 / ATCC MYA-4618 / FGSC 9003</strain>
    </source>
</reference>
<dbReference type="HOGENOM" id="CLU_639371_0_0_1"/>
<gene>
    <name evidence="2" type="ORF">CC1G_12524</name>
</gene>
<dbReference type="VEuPathDB" id="FungiDB:CC1G_12524"/>
<accession>A8NMW1</accession>
<dbReference type="Proteomes" id="UP000001861">
    <property type="component" value="Unassembled WGS sequence"/>
</dbReference>
<sequence>MTSQASALSKFDTPAKLPPPDIQEAINKLTSLLKEAGTWADDDINLKQRLLDLTVLIHDSLRSLQWDQEWIKPAIHTWFTRLGDPALPWDGYARSLDVTFFRSKTFQDLVDKQITQQGKQISQQASPTEPPIEVRVDSQQRVGSYIAYIPTIFASNHKQNRNEKRRTSQKAGEMGPKGSGSPTTSQPTGGTTTNATRPPVTRGHTSKRVWSTNTEEAVNRFRRQQWLDEEEELEDIDTSTVLRALKTLPSRHKPLSDELHADLNAIYTVLQQTMKNDLHKTIREILESKLAGVKGEMEAVIKGAKEGINEVRAHVIGVVERTGKAAEEEIQVQGKNMTYARVLAGDNAPEAEAVRKEREIEARIDRKGRQLVVDGIKGDGKGEALTERDLTTKAEEKGLPEGTKFVAAIRLKNGGVVYKLNSKEGIQML</sequence>
<evidence type="ECO:0000313" key="3">
    <source>
        <dbReference type="Proteomes" id="UP000001861"/>
    </source>
</evidence>
<dbReference type="RefSeq" id="XP_001834999.2">
    <property type="nucleotide sequence ID" value="XM_001834947.2"/>
</dbReference>
<protein>
    <submittedName>
        <fullName evidence="2">Uncharacterized protein</fullName>
    </submittedName>
</protein>
<dbReference type="KEGG" id="cci:CC1G_12524"/>
<dbReference type="AlphaFoldDB" id="A8NMW1"/>
<name>A8NMW1_COPC7</name>
<dbReference type="OrthoDB" id="2800503at2759"/>
<dbReference type="GeneID" id="6011517"/>
<proteinExistence type="predicted"/>
<evidence type="ECO:0000313" key="2">
    <source>
        <dbReference type="EMBL" id="EAU86819.2"/>
    </source>
</evidence>
<dbReference type="EMBL" id="AACS02000012">
    <property type="protein sequence ID" value="EAU86819.2"/>
    <property type="molecule type" value="Genomic_DNA"/>
</dbReference>
<evidence type="ECO:0000256" key="1">
    <source>
        <dbReference type="SAM" id="MobiDB-lite"/>
    </source>
</evidence>
<comment type="caution">
    <text evidence="2">The sequence shown here is derived from an EMBL/GenBank/DDBJ whole genome shotgun (WGS) entry which is preliminary data.</text>
</comment>